<proteinExistence type="predicted"/>
<reference evidence="2" key="1">
    <citation type="journal article" date="2020" name="Nature">
        <title>Giant virus diversity and host interactions through global metagenomics.</title>
        <authorList>
            <person name="Schulz F."/>
            <person name="Roux S."/>
            <person name="Paez-Espino D."/>
            <person name="Jungbluth S."/>
            <person name="Walsh D.A."/>
            <person name="Denef V.J."/>
            <person name="McMahon K.D."/>
            <person name="Konstantinidis K.T."/>
            <person name="Eloe-Fadrosh E.A."/>
            <person name="Kyrpides N.C."/>
            <person name="Woyke T."/>
        </authorList>
    </citation>
    <scope>NUCLEOTIDE SEQUENCE</scope>
    <source>
        <strain evidence="2">GVMAG-M-3300025572-1</strain>
    </source>
</reference>
<feature type="region of interest" description="Disordered" evidence="1">
    <location>
        <begin position="1"/>
        <end position="24"/>
    </location>
</feature>
<evidence type="ECO:0000256" key="1">
    <source>
        <dbReference type="SAM" id="MobiDB-lite"/>
    </source>
</evidence>
<name>A0A6C0IZ36_9ZZZZ</name>
<evidence type="ECO:0000313" key="2">
    <source>
        <dbReference type="EMBL" id="QHT97840.1"/>
    </source>
</evidence>
<accession>A0A6C0IZ36</accession>
<organism evidence="2">
    <name type="scientific">viral metagenome</name>
    <dbReference type="NCBI Taxonomy" id="1070528"/>
    <lineage>
        <taxon>unclassified sequences</taxon>
        <taxon>metagenomes</taxon>
        <taxon>organismal metagenomes</taxon>
    </lineage>
</organism>
<dbReference type="AlphaFoldDB" id="A0A6C0IZ36"/>
<sequence length="180" mass="20522">MENEKLKSVQKNPPRKNERMGTKLSKTKLAPPKIIDQIRSEEFAALIRDRLKPNHLRIADHVYDIYSMADLRRFLNLLIPWVQLLPDGNLALQLLGRERIWYGESAAGAGAGPPELGLRGLSSTFGYIVGDIRLPEEPYTKRLCSANFFVDRDRQVWIVDPRTGRVYQPTLQTAIEIALI</sequence>
<dbReference type="EMBL" id="MN740283">
    <property type="protein sequence ID" value="QHT97840.1"/>
    <property type="molecule type" value="Genomic_DNA"/>
</dbReference>
<protein>
    <submittedName>
        <fullName evidence="2">Uncharacterized protein</fullName>
    </submittedName>
</protein>